<dbReference type="GO" id="GO:0009626">
    <property type="term" value="P:plant-type hypersensitive response"/>
    <property type="evidence" value="ECO:0007669"/>
    <property type="project" value="TreeGrafter"/>
</dbReference>
<dbReference type="AlphaFoldDB" id="A0AAX6F307"/>
<evidence type="ECO:0000313" key="2">
    <source>
        <dbReference type="Proteomes" id="UP001140949"/>
    </source>
</evidence>
<dbReference type="GO" id="GO:0005886">
    <property type="term" value="C:plasma membrane"/>
    <property type="evidence" value="ECO:0007669"/>
    <property type="project" value="TreeGrafter"/>
</dbReference>
<dbReference type="GO" id="GO:2000031">
    <property type="term" value="P:regulation of salicylic acid mediated signaling pathway"/>
    <property type="evidence" value="ECO:0007669"/>
    <property type="project" value="InterPro"/>
</dbReference>
<dbReference type="Proteomes" id="UP001140949">
    <property type="component" value="Unassembled WGS sequence"/>
</dbReference>
<accession>A0AAX6F307</accession>
<protein>
    <submittedName>
        <fullName evidence="1">MACPF domain-containing protein CAD1-like</fullName>
    </submittedName>
</protein>
<evidence type="ECO:0000313" key="1">
    <source>
        <dbReference type="EMBL" id="KAJ6810736.1"/>
    </source>
</evidence>
<dbReference type="EMBL" id="JANAVB010032220">
    <property type="protein sequence ID" value="KAJ6810736.1"/>
    <property type="molecule type" value="Genomic_DNA"/>
</dbReference>
<reference evidence="1" key="2">
    <citation type="submission" date="2023-04" db="EMBL/GenBank/DDBJ databases">
        <authorList>
            <person name="Bruccoleri R.E."/>
            <person name="Oakeley E.J."/>
            <person name="Faust A.-M."/>
            <person name="Dessus-Babus S."/>
            <person name="Altorfer M."/>
            <person name="Burckhardt D."/>
            <person name="Oertli M."/>
            <person name="Naumann U."/>
            <person name="Petersen F."/>
            <person name="Wong J."/>
        </authorList>
    </citation>
    <scope>NUCLEOTIDE SEQUENCE</scope>
    <source>
        <strain evidence="1">GSM-AAB239-AS_SAM_17_03QT</strain>
        <tissue evidence="1">Leaf</tissue>
    </source>
</reference>
<dbReference type="PANTHER" id="PTHR33199">
    <property type="entry name" value="MACPF DOMAIN-CONTAINING PROTEIN CAD1"/>
    <property type="match status" value="1"/>
</dbReference>
<gene>
    <name evidence="1" type="ORF">M6B38_104405</name>
</gene>
<reference evidence="1" key="1">
    <citation type="journal article" date="2023" name="GigaByte">
        <title>Genome assembly of the bearded iris, Iris pallida Lam.</title>
        <authorList>
            <person name="Bruccoleri R.E."/>
            <person name="Oakeley E.J."/>
            <person name="Faust A.M.E."/>
            <person name="Altorfer M."/>
            <person name="Dessus-Babus S."/>
            <person name="Burckhardt D."/>
            <person name="Oertli M."/>
            <person name="Naumann U."/>
            <person name="Petersen F."/>
            <person name="Wong J."/>
        </authorList>
    </citation>
    <scope>NUCLEOTIDE SEQUENCE</scope>
    <source>
        <strain evidence="1">GSM-AAB239-AS_SAM_17_03QT</strain>
    </source>
</reference>
<comment type="caution">
    <text evidence="1">The sequence shown here is derived from an EMBL/GenBank/DDBJ whole genome shotgun (WGS) entry which is preliminary data.</text>
</comment>
<sequence length="295" mass="33314">MTFVPIISLLDGIHGIDHLTRAITLYLEYKPPIEELRYFLEFQIPRIWAPVRENFPGHQRKEPVCPSLQFSIMGQKLYVSQEQVSVGRKPVTGLRLCLEGEKQNRLCVQVLHLVSLPKILQPYWDSHIAIGAPKWHGPEEQDSRWFEPVKWKNFSHVSTAPIEDRESFIGDPASLGAYIVTGAQLGVWDFGSKNVLYLKLLYSRLPGCTIRRSWWDHNLAGPSNAKLKRPGTATSSPVESTSSSKDVGRFVKLVDTSEMVKGPDDSPGHWLVTGGKLGIEKGKIVLRLKYSLLNY</sequence>
<dbReference type="InterPro" id="IPR044663">
    <property type="entry name" value="CAD1/NSL1-like"/>
</dbReference>
<dbReference type="PANTHER" id="PTHR33199:SF15">
    <property type="entry name" value="MACPF DOMAIN-CONTAINING PROTEIN CAD1-LIKE"/>
    <property type="match status" value="1"/>
</dbReference>
<organism evidence="1 2">
    <name type="scientific">Iris pallida</name>
    <name type="common">Sweet iris</name>
    <dbReference type="NCBI Taxonomy" id="29817"/>
    <lineage>
        <taxon>Eukaryota</taxon>
        <taxon>Viridiplantae</taxon>
        <taxon>Streptophyta</taxon>
        <taxon>Embryophyta</taxon>
        <taxon>Tracheophyta</taxon>
        <taxon>Spermatophyta</taxon>
        <taxon>Magnoliopsida</taxon>
        <taxon>Liliopsida</taxon>
        <taxon>Asparagales</taxon>
        <taxon>Iridaceae</taxon>
        <taxon>Iridoideae</taxon>
        <taxon>Irideae</taxon>
        <taxon>Iris</taxon>
    </lineage>
</organism>
<name>A0AAX6F307_IRIPA</name>
<proteinExistence type="predicted"/>
<keyword evidence="2" id="KW-1185">Reference proteome</keyword>